<evidence type="ECO:0000313" key="1">
    <source>
        <dbReference type="EMBL" id="KAI5656336.1"/>
    </source>
</evidence>
<accession>A0ACC0A6E5</accession>
<dbReference type="EMBL" id="CM044706">
    <property type="protein sequence ID" value="KAI5656336.1"/>
    <property type="molecule type" value="Genomic_DNA"/>
</dbReference>
<gene>
    <name evidence="1" type="ORF">M9H77_25129</name>
</gene>
<keyword evidence="2" id="KW-1185">Reference proteome</keyword>
<reference evidence="2" key="1">
    <citation type="journal article" date="2023" name="Nat. Plants">
        <title>Single-cell RNA sequencing provides a high-resolution roadmap for understanding the multicellular compartmentation of specialized metabolism.</title>
        <authorList>
            <person name="Sun S."/>
            <person name="Shen X."/>
            <person name="Li Y."/>
            <person name="Li Y."/>
            <person name="Wang S."/>
            <person name="Li R."/>
            <person name="Zhang H."/>
            <person name="Shen G."/>
            <person name="Guo B."/>
            <person name="Wei J."/>
            <person name="Xu J."/>
            <person name="St-Pierre B."/>
            <person name="Chen S."/>
            <person name="Sun C."/>
        </authorList>
    </citation>
    <scope>NUCLEOTIDE SEQUENCE [LARGE SCALE GENOMIC DNA]</scope>
</reference>
<proteinExistence type="predicted"/>
<sequence length="377" mass="40673">MIKSLIHHQSPPSTPTTLCLLLNPFPRPAFILLKTTPKHRPQLHSINFSTSVSRRSPVCFSSSSYSFNEPSKTPNSEESSKPGDEISDKKPSTFVDEWGEKSEPEPEVGTKFSGPDPPVEGADDEWGGVGVQDDGFGNGTPGVDAAESEKLRDLKRAFVDTVYGTEFGFRSSSQVRAEAIELIAQLEAANPTAAPTESPELLDGNWSLVYTAFSELLPLLAVGNLPGLKVEKISQSIDSSSLTIENSTTISSPVSTLSFSASAAFEVRSPTRIQVQFKEGSLKPPEIKSNIDLPENVNVFGQTISLSPVQQFLNPLQNAVAGIARAISGQPPLKVPIPGERTQSWLLITYLDKDIRISRGDGGLFVLAREGSPLLDQ</sequence>
<comment type="caution">
    <text evidence="1">The sequence shown here is derived from an EMBL/GenBank/DDBJ whole genome shotgun (WGS) entry which is preliminary data.</text>
</comment>
<dbReference type="Proteomes" id="UP001060085">
    <property type="component" value="Linkage Group LG06"/>
</dbReference>
<name>A0ACC0A6E5_CATRO</name>
<protein>
    <submittedName>
        <fullName evidence="1">Uncharacterized protein</fullName>
    </submittedName>
</protein>
<organism evidence="1 2">
    <name type="scientific">Catharanthus roseus</name>
    <name type="common">Madagascar periwinkle</name>
    <name type="synonym">Vinca rosea</name>
    <dbReference type="NCBI Taxonomy" id="4058"/>
    <lineage>
        <taxon>Eukaryota</taxon>
        <taxon>Viridiplantae</taxon>
        <taxon>Streptophyta</taxon>
        <taxon>Embryophyta</taxon>
        <taxon>Tracheophyta</taxon>
        <taxon>Spermatophyta</taxon>
        <taxon>Magnoliopsida</taxon>
        <taxon>eudicotyledons</taxon>
        <taxon>Gunneridae</taxon>
        <taxon>Pentapetalae</taxon>
        <taxon>asterids</taxon>
        <taxon>lamiids</taxon>
        <taxon>Gentianales</taxon>
        <taxon>Apocynaceae</taxon>
        <taxon>Rauvolfioideae</taxon>
        <taxon>Vinceae</taxon>
        <taxon>Catharanthinae</taxon>
        <taxon>Catharanthus</taxon>
    </lineage>
</organism>
<evidence type="ECO:0000313" key="2">
    <source>
        <dbReference type="Proteomes" id="UP001060085"/>
    </source>
</evidence>